<keyword evidence="2" id="KW-1185">Reference proteome</keyword>
<proteinExistence type="predicted"/>
<organism evidence="1 2">
    <name type="scientific">Zancudomyces culisetae</name>
    <name type="common">Gut fungus</name>
    <name type="synonym">Smittium culisetae</name>
    <dbReference type="NCBI Taxonomy" id="1213189"/>
    <lineage>
        <taxon>Eukaryota</taxon>
        <taxon>Fungi</taxon>
        <taxon>Fungi incertae sedis</taxon>
        <taxon>Zoopagomycota</taxon>
        <taxon>Kickxellomycotina</taxon>
        <taxon>Harpellomycetes</taxon>
        <taxon>Harpellales</taxon>
        <taxon>Legeriomycetaceae</taxon>
        <taxon>Zancudomyces</taxon>
    </lineage>
</organism>
<dbReference type="AlphaFoldDB" id="A0A1R1PFX4"/>
<name>A0A1R1PFX4_ZANCU</name>
<gene>
    <name evidence="1" type="ORF">AX774_g6817</name>
</gene>
<sequence length="89" mass="10273">MMEEKKKSSGLTVLHNSLQVSYIRISWRPNLLVQKLKYASISELSQQLTELVSFVQIHLVNKNMGVFYVYEYQPVLNKGFVLSPKIELG</sequence>
<reference evidence="2" key="1">
    <citation type="submission" date="2017-01" db="EMBL/GenBank/DDBJ databases">
        <authorList>
            <person name="Wang Y."/>
            <person name="White M."/>
            <person name="Kvist S."/>
            <person name="Moncalvo J.-M."/>
        </authorList>
    </citation>
    <scope>NUCLEOTIDE SEQUENCE [LARGE SCALE GENOMIC DNA]</scope>
    <source>
        <strain evidence="2">COL-18-3</strain>
    </source>
</reference>
<evidence type="ECO:0000313" key="1">
    <source>
        <dbReference type="EMBL" id="OMH79762.1"/>
    </source>
</evidence>
<evidence type="ECO:0000313" key="2">
    <source>
        <dbReference type="Proteomes" id="UP000188320"/>
    </source>
</evidence>
<comment type="caution">
    <text evidence="1">The sequence shown here is derived from an EMBL/GenBank/DDBJ whole genome shotgun (WGS) entry which is preliminary data.</text>
</comment>
<dbReference type="EMBL" id="LSSK01001426">
    <property type="protein sequence ID" value="OMH79762.1"/>
    <property type="molecule type" value="Genomic_DNA"/>
</dbReference>
<protein>
    <submittedName>
        <fullName evidence="1">Uncharacterized protein</fullName>
    </submittedName>
</protein>
<dbReference type="Proteomes" id="UP000188320">
    <property type="component" value="Unassembled WGS sequence"/>
</dbReference>
<accession>A0A1R1PFX4</accession>